<reference evidence="2 3" key="1">
    <citation type="submission" date="2017-11" db="EMBL/GenBank/DDBJ databases">
        <title>Genomic Encyclopedia of Archaeal and Bacterial Type Strains, Phase II (KMG-II): From Individual Species to Whole Genera.</title>
        <authorList>
            <person name="Goeker M."/>
        </authorList>
    </citation>
    <scope>NUCLEOTIDE SEQUENCE [LARGE SCALE GENOMIC DNA]</scope>
    <source>
        <strain evidence="2 3">DSM 29128</strain>
    </source>
</reference>
<evidence type="ECO:0008006" key="4">
    <source>
        <dbReference type="Google" id="ProtNLM"/>
    </source>
</evidence>
<keyword evidence="1" id="KW-0472">Membrane</keyword>
<dbReference type="RefSeq" id="WP_100369764.1">
    <property type="nucleotide sequence ID" value="NZ_PGTY01000005.1"/>
</dbReference>
<dbReference type="InterPro" id="IPR036259">
    <property type="entry name" value="MFS_trans_sf"/>
</dbReference>
<feature type="transmembrane region" description="Helical" evidence="1">
    <location>
        <begin position="282"/>
        <end position="301"/>
    </location>
</feature>
<name>A0A2M8W036_9RHOB</name>
<feature type="transmembrane region" description="Helical" evidence="1">
    <location>
        <begin position="258"/>
        <end position="276"/>
    </location>
</feature>
<keyword evidence="1" id="KW-0812">Transmembrane</keyword>
<evidence type="ECO:0000313" key="3">
    <source>
        <dbReference type="Proteomes" id="UP000228531"/>
    </source>
</evidence>
<proteinExistence type="predicted"/>
<dbReference type="SUPFAM" id="SSF103473">
    <property type="entry name" value="MFS general substrate transporter"/>
    <property type="match status" value="1"/>
</dbReference>
<feature type="transmembrane region" description="Helical" evidence="1">
    <location>
        <begin position="228"/>
        <end position="251"/>
    </location>
</feature>
<dbReference type="Proteomes" id="UP000228531">
    <property type="component" value="Unassembled WGS sequence"/>
</dbReference>
<feature type="transmembrane region" description="Helical" evidence="1">
    <location>
        <begin position="313"/>
        <end position="331"/>
    </location>
</feature>
<keyword evidence="3" id="KW-1185">Reference proteome</keyword>
<feature type="transmembrane region" description="Helical" evidence="1">
    <location>
        <begin position="148"/>
        <end position="174"/>
    </location>
</feature>
<evidence type="ECO:0000256" key="1">
    <source>
        <dbReference type="SAM" id="Phobius"/>
    </source>
</evidence>
<protein>
    <recommendedName>
        <fullName evidence="4">MFS transporter</fullName>
    </recommendedName>
</protein>
<gene>
    <name evidence="2" type="ORF">BC777_3828</name>
</gene>
<comment type="caution">
    <text evidence="2">The sequence shown here is derived from an EMBL/GenBank/DDBJ whole genome shotgun (WGS) entry which is preliminary data.</text>
</comment>
<dbReference type="EMBL" id="PGTY01000005">
    <property type="protein sequence ID" value="PJI84287.1"/>
    <property type="molecule type" value="Genomic_DNA"/>
</dbReference>
<sequence length="366" mass="36804">MSPAFLFGPILAGHAFQQTAFIAMVSVLAQLLGLSESQIGIAIAAGLLMSAFGPPFAGLLGGRVVIVGALCGLLMANLALFGLLGGVASGISSGLILTVLIVIRGVQGLSVSCLLMAAQQASFEAPDSLKTLAKVQSMGSLGRIGASLSVGLLVLLSPLAPLVPGAIGALLSLFRIRNATPPRLRATARPPDIAAFRVTALTQIAVGASQIGLAPAMMARLSLSPEAIAGYAGLCLAAANLGLFLALRLIVPRAAGQVARLAGLGLLLAGAFMTIVAHPAAFIVISFVIGGSTAVLFTLNLSDIMTRKDFAQLQVAGWNGAVQIASLAIGVGLGSAFLTLSSAAPFVIAGLCGAVLAIFPPQIQRT</sequence>
<feature type="transmembrane region" description="Helical" evidence="1">
    <location>
        <begin position="337"/>
        <end position="359"/>
    </location>
</feature>
<keyword evidence="1" id="KW-1133">Transmembrane helix</keyword>
<dbReference type="OrthoDB" id="8449767at2"/>
<dbReference type="Gene3D" id="1.20.1250.20">
    <property type="entry name" value="MFS general substrate transporter like domains"/>
    <property type="match status" value="1"/>
</dbReference>
<feature type="transmembrane region" description="Helical" evidence="1">
    <location>
        <begin position="39"/>
        <end position="66"/>
    </location>
</feature>
<organism evidence="2 3">
    <name type="scientific">Yoonia maricola</name>
    <dbReference type="NCBI Taxonomy" id="420999"/>
    <lineage>
        <taxon>Bacteria</taxon>
        <taxon>Pseudomonadati</taxon>
        <taxon>Pseudomonadota</taxon>
        <taxon>Alphaproteobacteria</taxon>
        <taxon>Rhodobacterales</taxon>
        <taxon>Paracoccaceae</taxon>
        <taxon>Yoonia</taxon>
    </lineage>
</organism>
<accession>A0A2M8W036</accession>
<feature type="transmembrane region" description="Helical" evidence="1">
    <location>
        <begin position="194"/>
        <end position="216"/>
    </location>
</feature>
<dbReference type="AlphaFoldDB" id="A0A2M8W036"/>
<evidence type="ECO:0000313" key="2">
    <source>
        <dbReference type="EMBL" id="PJI84287.1"/>
    </source>
</evidence>